<evidence type="ECO:0000313" key="2">
    <source>
        <dbReference type="Proteomes" id="UP000777935"/>
    </source>
</evidence>
<proteinExistence type="predicted"/>
<keyword evidence="2" id="KW-1185">Reference proteome</keyword>
<reference evidence="1 2" key="1">
    <citation type="submission" date="2020-06" db="EMBL/GenBank/DDBJ databases">
        <title>Sulfitobacter algicola sp. nov., isolated from green algae.</title>
        <authorList>
            <person name="Wang C."/>
        </authorList>
    </citation>
    <scope>NUCLEOTIDE SEQUENCE [LARGE SCALE GENOMIC DNA]</scope>
    <source>
        <strain evidence="1 2">1151</strain>
    </source>
</reference>
<name>A0ABX2J123_9RHOB</name>
<dbReference type="RefSeq" id="WP_174140045.1">
    <property type="nucleotide sequence ID" value="NZ_JABUFE010000023.1"/>
</dbReference>
<protein>
    <submittedName>
        <fullName evidence="1">Uncharacterized protein</fullName>
    </submittedName>
</protein>
<organism evidence="1 2">
    <name type="scientific">Parasulfitobacter algicola</name>
    <dbReference type="NCBI Taxonomy" id="2614809"/>
    <lineage>
        <taxon>Bacteria</taxon>
        <taxon>Pseudomonadati</taxon>
        <taxon>Pseudomonadota</taxon>
        <taxon>Alphaproteobacteria</taxon>
        <taxon>Rhodobacterales</taxon>
        <taxon>Roseobacteraceae</taxon>
        <taxon>Parasulfitobacter</taxon>
    </lineage>
</organism>
<accession>A0ABX2J123</accession>
<dbReference type="EMBL" id="JABUFE010000023">
    <property type="protein sequence ID" value="NSX56893.1"/>
    <property type="molecule type" value="Genomic_DNA"/>
</dbReference>
<comment type="caution">
    <text evidence="1">The sequence shown here is derived from an EMBL/GenBank/DDBJ whole genome shotgun (WGS) entry which is preliminary data.</text>
</comment>
<sequence length="72" mass="8035">MRVKSIKPGDTVKSSEVFSPSGYGFKEIEWLKKPAHIPEPPKQTLYGIEAVDMNGNPAQFLAYPKPFKDALN</sequence>
<evidence type="ECO:0000313" key="1">
    <source>
        <dbReference type="EMBL" id="NSX56893.1"/>
    </source>
</evidence>
<dbReference type="Proteomes" id="UP000777935">
    <property type="component" value="Unassembled WGS sequence"/>
</dbReference>
<gene>
    <name evidence="1" type="ORF">HRQ87_19105</name>
</gene>